<accession>A0A170T3Z2</accession>
<feature type="non-terminal residue" evidence="1">
    <location>
        <position position="1"/>
    </location>
</feature>
<name>A0A170T3Z2_EHRRU</name>
<dbReference type="GO" id="GO:0004386">
    <property type="term" value="F:helicase activity"/>
    <property type="evidence" value="ECO:0007669"/>
    <property type="project" value="UniProtKB-KW"/>
</dbReference>
<protein>
    <submittedName>
        <fullName evidence="1">Replicative DNA helicase</fullName>
    </submittedName>
</protein>
<keyword evidence="1" id="KW-0547">Nucleotide-binding</keyword>
<sequence>SKQRNGPIGNIKLFFEAEKGRFKNYTAKYNPADFNV</sequence>
<dbReference type="EMBL" id="BDDM01000250">
    <property type="protein sequence ID" value="GAT78575.1"/>
    <property type="molecule type" value="Genomic_DNA"/>
</dbReference>
<keyword evidence="1" id="KW-0378">Hydrolase</keyword>
<evidence type="ECO:0000313" key="1">
    <source>
        <dbReference type="EMBL" id="GAT78575.1"/>
    </source>
</evidence>
<comment type="caution">
    <text evidence="1">The sequence shown here is derived from an EMBL/GenBank/DDBJ whole genome shotgun (WGS) entry which is preliminary data.</text>
</comment>
<evidence type="ECO:0000313" key="2">
    <source>
        <dbReference type="Proteomes" id="UP000092731"/>
    </source>
</evidence>
<reference evidence="2" key="1">
    <citation type="submission" date="2016-05" db="EMBL/GenBank/DDBJ databases">
        <title>Draft genome sequences of four strains of Ehrlichia ruminantium, a tick-borne pathogen of ruminants, isolated from Zimbabwe, The Gambia and Ghana.</title>
        <authorList>
            <person name="Nakao R."/>
            <person name="Jongejan F."/>
            <person name="Sugimoto C."/>
        </authorList>
    </citation>
    <scope>NUCLEOTIDE SEQUENCE [LARGE SCALE GENOMIC DNA]</scope>
    <source>
        <strain evidence="2">Pokoase 417</strain>
    </source>
</reference>
<keyword evidence="1" id="KW-0347">Helicase</keyword>
<keyword evidence="1" id="KW-0067">ATP-binding</keyword>
<gene>
    <name evidence="1" type="primary">dnaB</name>
    <name evidence="1" type="ORF">EHRUM3_08020</name>
</gene>
<dbReference type="AlphaFoldDB" id="A0A170T3Z2"/>
<proteinExistence type="predicted"/>
<organism evidence="1 2">
    <name type="scientific">Ehrlichia ruminantium</name>
    <name type="common">heartwater rickettsia</name>
    <name type="synonym">Cowdria ruminantium</name>
    <dbReference type="NCBI Taxonomy" id="779"/>
    <lineage>
        <taxon>Bacteria</taxon>
        <taxon>Pseudomonadati</taxon>
        <taxon>Pseudomonadota</taxon>
        <taxon>Alphaproteobacteria</taxon>
        <taxon>Rickettsiales</taxon>
        <taxon>Anaplasmataceae</taxon>
        <taxon>Ehrlichia</taxon>
    </lineage>
</organism>
<dbReference type="Proteomes" id="UP000092731">
    <property type="component" value="Unassembled WGS sequence"/>
</dbReference>